<dbReference type="GO" id="GO:0015031">
    <property type="term" value="P:protein transport"/>
    <property type="evidence" value="ECO:0007669"/>
    <property type="project" value="InterPro"/>
</dbReference>
<feature type="region of interest" description="Disordered" evidence="18">
    <location>
        <begin position="185"/>
        <end position="217"/>
    </location>
</feature>
<comment type="function">
    <text evidence="15">ESCRT-III-like protein involved in cytokinesis, nuclear envelope reassembly and endosomal tubulation. Is required for efficient abscission during cytokinesis. Involved in recruiting VPS4A and/or VPS4B to the midbody of dividing cells. During late anaphase, involved in nuclear envelope reassembly and mitotic spindle disassembly together with the ESCRT-III complex: IST1 acts by mediating the recruitment of SPAST to the nuclear membrane, leading to microtubule severing. Recruited to the reforming nuclear envelope (NE) during anaphase by LEMD2. Regulates early endosomal tubulation together with the ESCRT-III complex by mediating the recruitment of SPAST.</text>
</comment>
<evidence type="ECO:0000256" key="16">
    <source>
        <dbReference type="ARBA" id="ARBA00046920"/>
    </source>
</evidence>
<comment type="subunit">
    <text evidence="16">Interacts with CHMP1A, CHMP1B, VPS4A and VTA1. Interacts with SPAST, STAMBP, and USP8. May interact with VPS37B. May associate with the ESCRT-I complex. Interacts with MITD1, in competition with VSP4. Interacts with SPART (via MIT domain); leading to the recruitment of SPART to midbodies. Interacts with SPAST.</text>
</comment>
<dbReference type="HOGENOM" id="CLU_037652_0_0_1"/>
<feature type="region of interest" description="Disordered" evidence="18">
    <location>
        <begin position="310"/>
        <end position="420"/>
    </location>
</feature>
<dbReference type="SMR" id="B4HUX8"/>
<gene>
    <name evidence="19" type="primary">Dsec\GM13817</name>
    <name evidence="19" type="ORF">Dsec_GM13817</name>
</gene>
<evidence type="ECO:0000256" key="8">
    <source>
        <dbReference type="ARBA" id="ARBA00022553"/>
    </source>
</evidence>
<organism evidence="20">
    <name type="scientific">Drosophila sechellia</name>
    <name type="common">Fruit fly</name>
    <dbReference type="NCBI Taxonomy" id="7238"/>
    <lineage>
        <taxon>Eukaryota</taxon>
        <taxon>Metazoa</taxon>
        <taxon>Ecdysozoa</taxon>
        <taxon>Arthropoda</taxon>
        <taxon>Hexapoda</taxon>
        <taxon>Insecta</taxon>
        <taxon>Pterygota</taxon>
        <taxon>Neoptera</taxon>
        <taxon>Endopterygota</taxon>
        <taxon>Diptera</taxon>
        <taxon>Brachycera</taxon>
        <taxon>Muscomorpha</taxon>
        <taxon>Ephydroidea</taxon>
        <taxon>Drosophilidae</taxon>
        <taxon>Drosophila</taxon>
        <taxon>Sophophora</taxon>
    </lineage>
</organism>
<evidence type="ECO:0000256" key="10">
    <source>
        <dbReference type="ARBA" id="ARBA00023212"/>
    </source>
</evidence>
<keyword evidence="12" id="KW-0131">Cell cycle</keyword>
<keyword evidence="10" id="KW-0206">Cytoskeleton</keyword>
<evidence type="ECO:0000256" key="14">
    <source>
        <dbReference type="ARBA" id="ARBA00032374"/>
    </source>
</evidence>
<dbReference type="GO" id="GO:0005813">
    <property type="term" value="C:centrosome"/>
    <property type="evidence" value="ECO:0007669"/>
    <property type="project" value="UniProtKB-SubCell"/>
</dbReference>
<dbReference type="EMBL" id="CH480817">
    <property type="protein sequence ID" value="EDW50749.1"/>
    <property type="molecule type" value="Genomic_DNA"/>
</dbReference>
<evidence type="ECO:0000256" key="1">
    <source>
        <dbReference type="ARBA" id="ARBA00004214"/>
    </source>
</evidence>
<keyword evidence="8" id="KW-0597">Phosphoprotein</keyword>
<evidence type="ECO:0000256" key="11">
    <source>
        <dbReference type="ARBA" id="ARBA00023242"/>
    </source>
</evidence>
<keyword evidence="20" id="KW-1185">Reference proteome</keyword>
<dbReference type="OrthoDB" id="29853at2759"/>
<dbReference type="Pfam" id="PF03398">
    <property type="entry name" value="Ist1"/>
    <property type="match status" value="1"/>
</dbReference>
<proteinExistence type="inferred from homology"/>
<dbReference type="PANTHER" id="PTHR12161:SF5">
    <property type="entry name" value="IST1 HOMOLOG"/>
    <property type="match status" value="1"/>
</dbReference>
<comment type="similarity">
    <text evidence="5">Belongs to the IST1 family.</text>
</comment>
<evidence type="ECO:0000256" key="12">
    <source>
        <dbReference type="ARBA" id="ARBA00023306"/>
    </source>
</evidence>
<feature type="compositionally biased region" description="Polar residues" evidence="18">
    <location>
        <begin position="340"/>
        <end position="351"/>
    </location>
</feature>
<dbReference type="Proteomes" id="UP000001292">
    <property type="component" value="Unassembled WGS sequence"/>
</dbReference>
<feature type="compositionally biased region" description="Pro residues" evidence="18">
    <location>
        <begin position="363"/>
        <end position="372"/>
    </location>
</feature>
<keyword evidence="17" id="KW-0175">Coiled coil</keyword>
<keyword evidence="9" id="KW-0132">Cell division</keyword>
<evidence type="ECO:0000256" key="9">
    <source>
        <dbReference type="ARBA" id="ARBA00022618"/>
    </source>
</evidence>
<comment type="subcellular location">
    <subcellularLocation>
        <location evidence="3">Cytoplasm</location>
        <location evidence="3">Cytoskeleton</location>
        <location evidence="3">Microtubule organizing center</location>
        <location evidence="3">Centrosome</location>
    </subcellularLocation>
    <subcellularLocation>
        <location evidence="4">Cytoplasmic vesicle</location>
    </subcellularLocation>
    <subcellularLocation>
        <location evidence="1">Midbody</location>
    </subcellularLocation>
    <subcellularLocation>
        <location evidence="2">Nucleus envelope</location>
    </subcellularLocation>
</comment>
<feature type="region of interest" description="Disordered" evidence="18">
    <location>
        <begin position="242"/>
        <end position="271"/>
    </location>
</feature>
<dbReference type="OMA" id="YQPFPNI"/>
<dbReference type="GO" id="GO:0031410">
    <property type="term" value="C:cytoplasmic vesicle"/>
    <property type="evidence" value="ECO:0007669"/>
    <property type="project" value="UniProtKB-SubCell"/>
</dbReference>
<evidence type="ECO:0000256" key="18">
    <source>
        <dbReference type="SAM" id="MobiDB-lite"/>
    </source>
</evidence>
<evidence type="ECO:0000256" key="17">
    <source>
        <dbReference type="SAM" id="Coils"/>
    </source>
</evidence>
<dbReference type="PANTHER" id="PTHR12161">
    <property type="entry name" value="IST1 FAMILY MEMBER"/>
    <property type="match status" value="1"/>
</dbReference>
<feature type="compositionally biased region" description="Basic and acidic residues" evidence="18">
    <location>
        <begin position="325"/>
        <end position="335"/>
    </location>
</feature>
<evidence type="ECO:0000256" key="15">
    <source>
        <dbReference type="ARBA" id="ARBA00046124"/>
    </source>
</evidence>
<dbReference type="Gene3D" id="1.20.1260.60">
    <property type="entry name" value="Vacuolar protein sorting-associated protein Ist1"/>
    <property type="match status" value="1"/>
</dbReference>
<evidence type="ECO:0000313" key="19">
    <source>
        <dbReference type="EMBL" id="EDW50749.1"/>
    </source>
</evidence>
<dbReference type="InterPro" id="IPR005061">
    <property type="entry name" value="Ist1"/>
</dbReference>
<evidence type="ECO:0000256" key="3">
    <source>
        <dbReference type="ARBA" id="ARBA00004300"/>
    </source>
</evidence>
<evidence type="ECO:0000313" key="20">
    <source>
        <dbReference type="Proteomes" id="UP000001292"/>
    </source>
</evidence>
<dbReference type="KEGG" id="dse:6611056"/>
<feature type="compositionally biased region" description="Gly residues" evidence="18">
    <location>
        <begin position="248"/>
        <end position="263"/>
    </location>
</feature>
<evidence type="ECO:0000256" key="2">
    <source>
        <dbReference type="ARBA" id="ARBA00004259"/>
    </source>
</evidence>
<feature type="compositionally biased region" description="Gly residues" evidence="18">
    <location>
        <begin position="205"/>
        <end position="215"/>
    </location>
</feature>
<dbReference type="FunFam" id="1.20.1260.60:FF:000001">
    <property type="entry name" value="IST1 homolog isoform X1"/>
    <property type="match status" value="1"/>
</dbReference>
<accession>B4HUX8</accession>
<protein>
    <recommendedName>
        <fullName evidence="6">IST1 homolog</fullName>
    </recommendedName>
    <alternativeName>
        <fullName evidence="14">Charged multivesicular body protein 8</fullName>
    </alternativeName>
</protein>
<evidence type="ECO:0000256" key="7">
    <source>
        <dbReference type="ARBA" id="ARBA00022490"/>
    </source>
</evidence>
<name>B4HUX8_DROSE</name>
<dbReference type="PhylomeDB" id="B4HUX8"/>
<sequence length="420" mass="45887">MFSSGPNYNKLKTNLRLALNRLKLLEKKKAELTQKSRKEIADYLATGKTERARIRVEHIIREDYLVEAMEMVEMYCDLLLARFGLITQMKELDTGIAEPVASLVWVCPRLQSDIAELKIISDIFVTKYGPQFAEQSRTATGEHYVSEKLMHKLTLQAPPKLLVENYLIAIAKNYNIEYEPDPQVMQEDQPQQPHLIDLSDRNNLSGGGGAGGGGAAPPQMGFIGYPAMPALPDMPMPPSAKPFNYPPFGGGSGGGGGGGGGAPAGAYALPHPVQAPPPFAYNIPPNQPPPHAILPTKCAEEKDLNTNFIDREANNTDGSGSPDENILRPKPENDPPPRYTSINPVNLQNANKPKPQPRSKLPPGNPTLPSAPPALDFPSLPNVPNDLPDIPGAGAEKKDDEDEIDFDDLSRRFENLKKRK</sequence>
<feature type="compositionally biased region" description="Basic and acidic residues" evidence="18">
    <location>
        <begin position="408"/>
        <end position="420"/>
    </location>
</feature>
<keyword evidence="13" id="KW-0968">Cytoplasmic vesicle</keyword>
<keyword evidence="7" id="KW-0963">Cytoplasm</keyword>
<evidence type="ECO:0000256" key="4">
    <source>
        <dbReference type="ARBA" id="ARBA00004541"/>
    </source>
</evidence>
<dbReference type="GO" id="GO:0005635">
    <property type="term" value="C:nuclear envelope"/>
    <property type="evidence" value="ECO:0007669"/>
    <property type="project" value="UniProtKB-SubCell"/>
</dbReference>
<dbReference type="AlphaFoldDB" id="B4HUX8"/>
<dbReference type="STRING" id="7238.B4HUX8"/>
<evidence type="ECO:0000256" key="6">
    <source>
        <dbReference type="ARBA" id="ARBA00014513"/>
    </source>
</evidence>
<dbReference type="InterPro" id="IPR042277">
    <property type="entry name" value="IST1-like"/>
</dbReference>
<evidence type="ECO:0000256" key="13">
    <source>
        <dbReference type="ARBA" id="ARBA00023329"/>
    </source>
</evidence>
<dbReference type="GO" id="GO:0051301">
    <property type="term" value="P:cell division"/>
    <property type="evidence" value="ECO:0007669"/>
    <property type="project" value="UniProtKB-KW"/>
</dbReference>
<keyword evidence="11" id="KW-0539">Nucleus</keyword>
<reference evidence="19 20" key="1">
    <citation type="journal article" date="2007" name="Nature">
        <title>Evolution of genes and genomes on the Drosophila phylogeny.</title>
        <authorList>
            <consortium name="Drosophila 12 Genomes Consortium"/>
            <person name="Clark A.G."/>
            <person name="Eisen M.B."/>
            <person name="Smith D.R."/>
            <person name="Bergman C.M."/>
            <person name="Oliver B."/>
            <person name="Markow T.A."/>
            <person name="Kaufman T.C."/>
            <person name="Kellis M."/>
            <person name="Gelbart W."/>
            <person name="Iyer V.N."/>
            <person name="Pollard D.A."/>
            <person name="Sackton T.B."/>
            <person name="Larracuente A.M."/>
            <person name="Singh N.D."/>
            <person name="Abad J.P."/>
            <person name="Abt D.N."/>
            <person name="Adryan B."/>
            <person name="Aguade M."/>
            <person name="Akashi H."/>
            <person name="Anderson W.W."/>
            <person name="Aquadro C.F."/>
            <person name="Ardell D.H."/>
            <person name="Arguello R."/>
            <person name="Artieri C.G."/>
            <person name="Barbash D.A."/>
            <person name="Barker D."/>
            <person name="Barsanti P."/>
            <person name="Batterham P."/>
            <person name="Batzoglou S."/>
            <person name="Begun D."/>
            <person name="Bhutkar A."/>
            <person name="Blanco E."/>
            <person name="Bosak S.A."/>
            <person name="Bradley R.K."/>
            <person name="Brand A.D."/>
            <person name="Brent M.R."/>
            <person name="Brooks A.N."/>
            <person name="Brown R.H."/>
            <person name="Butlin R.K."/>
            <person name="Caggese C."/>
            <person name="Calvi B.R."/>
            <person name="Bernardo de Carvalho A."/>
            <person name="Caspi A."/>
            <person name="Castrezana S."/>
            <person name="Celniker S.E."/>
            <person name="Chang J.L."/>
            <person name="Chapple C."/>
            <person name="Chatterji S."/>
            <person name="Chinwalla A."/>
            <person name="Civetta A."/>
            <person name="Clifton S.W."/>
            <person name="Comeron J.M."/>
            <person name="Costello J.C."/>
            <person name="Coyne J.A."/>
            <person name="Daub J."/>
            <person name="David R.G."/>
            <person name="Delcher A.L."/>
            <person name="Delehaunty K."/>
            <person name="Do C.B."/>
            <person name="Ebling H."/>
            <person name="Edwards K."/>
            <person name="Eickbush T."/>
            <person name="Evans J.D."/>
            <person name="Filipski A."/>
            <person name="Findeiss S."/>
            <person name="Freyhult E."/>
            <person name="Fulton L."/>
            <person name="Fulton R."/>
            <person name="Garcia A.C."/>
            <person name="Gardiner A."/>
            <person name="Garfield D.A."/>
            <person name="Garvin B.E."/>
            <person name="Gibson G."/>
            <person name="Gilbert D."/>
            <person name="Gnerre S."/>
            <person name="Godfrey J."/>
            <person name="Good R."/>
            <person name="Gotea V."/>
            <person name="Gravely B."/>
            <person name="Greenberg A.J."/>
            <person name="Griffiths-Jones S."/>
            <person name="Gross S."/>
            <person name="Guigo R."/>
            <person name="Gustafson E.A."/>
            <person name="Haerty W."/>
            <person name="Hahn M.W."/>
            <person name="Halligan D.L."/>
            <person name="Halpern A.L."/>
            <person name="Halter G.M."/>
            <person name="Han M.V."/>
            <person name="Heger A."/>
            <person name="Hillier L."/>
            <person name="Hinrichs A.S."/>
            <person name="Holmes I."/>
            <person name="Hoskins R.A."/>
            <person name="Hubisz M.J."/>
            <person name="Hultmark D."/>
            <person name="Huntley M.A."/>
            <person name="Jaffe D.B."/>
            <person name="Jagadeeshan S."/>
            <person name="Jeck W.R."/>
            <person name="Johnson J."/>
            <person name="Jones C.D."/>
            <person name="Jordan W.C."/>
            <person name="Karpen G.H."/>
            <person name="Kataoka E."/>
            <person name="Keightley P.D."/>
            <person name="Kheradpour P."/>
            <person name="Kirkness E.F."/>
            <person name="Koerich L.B."/>
            <person name="Kristiansen K."/>
            <person name="Kudrna D."/>
            <person name="Kulathinal R.J."/>
            <person name="Kumar S."/>
            <person name="Kwok R."/>
            <person name="Lander E."/>
            <person name="Langley C.H."/>
            <person name="Lapoint R."/>
            <person name="Lazzaro B.P."/>
            <person name="Lee S.J."/>
            <person name="Levesque L."/>
            <person name="Li R."/>
            <person name="Lin C.F."/>
            <person name="Lin M.F."/>
            <person name="Lindblad-Toh K."/>
            <person name="Llopart A."/>
            <person name="Long M."/>
            <person name="Low L."/>
            <person name="Lozovsky E."/>
            <person name="Lu J."/>
            <person name="Luo M."/>
            <person name="Machado C.A."/>
            <person name="Makalowski W."/>
            <person name="Marzo M."/>
            <person name="Matsuda M."/>
            <person name="Matzkin L."/>
            <person name="McAllister B."/>
            <person name="McBride C.S."/>
            <person name="McKernan B."/>
            <person name="McKernan K."/>
            <person name="Mendez-Lago M."/>
            <person name="Minx P."/>
            <person name="Mollenhauer M.U."/>
            <person name="Montooth K."/>
            <person name="Mount S.M."/>
            <person name="Mu X."/>
            <person name="Myers E."/>
            <person name="Negre B."/>
            <person name="Newfeld S."/>
            <person name="Nielsen R."/>
            <person name="Noor M.A."/>
            <person name="O'Grady P."/>
            <person name="Pachter L."/>
            <person name="Papaceit M."/>
            <person name="Parisi M.J."/>
            <person name="Parisi M."/>
            <person name="Parts L."/>
            <person name="Pedersen J.S."/>
            <person name="Pesole G."/>
            <person name="Phillippy A.M."/>
            <person name="Ponting C.P."/>
            <person name="Pop M."/>
            <person name="Porcelli D."/>
            <person name="Powell J.R."/>
            <person name="Prohaska S."/>
            <person name="Pruitt K."/>
            <person name="Puig M."/>
            <person name="Quesneville H."/>
            <person name="Ram K.R."/>
            <person name="Rand D."/>
            <person name="Rasmussen M.D."/>
            <person name="Reed L.K."/>
            <person name="Reenan R."/>
            <person name="Reily A."/>
            <person name="Remington K.A."/>
            <person name="Rieger T.T."/>
            <person name="Ritchie M.G."/>
            <person name="Robin C."/>
            <person name="Rogers Y.H."/>
            <person name="Rohde C."/>
            <person name="Rozas J."/>
            <person name="Rubenfield M.J."/>
            <person name="Ruiz A."/>
            <person name="Russo S."/>
            <person name="Salzberg S.L."/>
            <person name="Sanchez-Gracia A."/>
            <person name="Saranga D.J."/>
            <person name="Sato H."/>
            <person name="Schaeffer S.W."/>
            <person name="Schatz M.C."/>
            <person name="Schlenke T."/>
            <person name="Schwartz R."/>
            <person name="Segarra C."/>
            <person name="Singh R.S."/>
            <person name="Sirot L."/>
            <person name="Sirota M."/>
            <person name="Sisneros N.B."/>
            <person name="Smith C.D."/>
            <person name="Smith T.F."/>
            <person name="Spieth J."/>
            <person name="Stage D.E."/>
            <person name="Stark A."/>
            <person name="Stephan W."/>
            <person name="Strausberg R.L."/>
            <person name="Strempel S."/>
            <person name="Sturgill D."/>
            <person name="Sutton G."/>
            <person name="Sutton G.G."/>
            <person name="Tao W."/>
            <person name="Teichmann S."/>
            <person name="Tobari Y.N."/>
            <person name="Tomimura Y."/>
            <person name="Tsolas J.M."/>
            <person name="Valente V.L."/>
            <person name="Venter E."/>
            <person name="Venter J.C."/>
            <person name="Vicario S."/>
            <person name="Vieira F.G."/>
            <person name="Vilella A.J."/>
            <person name="Villasante A."/>
            <person name="Walenz B."/>
            <person name="Wang J."/>
            <person name="Wasserman M."/>
            <person name="Watts T."/>
            <person name="Wilson D."/>
            <person name="Wilson R.K."/>
            <person name="Wing R.A."/>
            <person name="Wolfner M.F."/>
            <person name="Wong A."/>
            <person name="Wong G.K."/>
            <person name="Wu C.I."/>
            <person name="Wu G."/>
            <person name="Yamamoto D."/>
            <person name="Yang H.P."/>
            <person name="Yang S.P."/>
            <person name="Yorke J.A."/>
            <person name="Yoshida K."/>
            <person name="Zdobnov E."/>
            <person name="Zhang P."/>
            <person name="Zhang Y."/>
            <person name="Zimin A.V."/>
            <person name="Baldwin J."/>
            <person name="Abdouelleil A."/>
            <person name="Abdulkadir J."/>
            <person name="Abebe A."/>
            <person name="Abera B."/>
            <person name="Abreu J."/>
            <person name="Acer S.C."/>
            <person name="Aftuck L."/>
            <person name="Alexander A."/>
            <person name="An P."/>
            <person name="Anderson E."/>
            <person name="Anderson S."/>
            <person name="Arachi H."/>
            <person name="Azer M."/>
            <person name="Bachantsang P."/>
            <person name="Barry A."/>
            <person name="Bayul T."/>
            <person name="Berlin A."/>
            <person name="Bessette D."/>
            <person name="Bloom T."/>
            <person name="Blye J."/>
            <person name="Boguslavskiy L."/>
            <person name="Bonnet C."/>
            <person name="Boukhgalter B."/>
            <person name="Bourzgui I."/>
            <person name="Brown A."/>
            <person name="Cahill P."/>
            <person name="Channer S."/>
            <person name="Cheshatsang Y."/>
            <person name="Chuda L."/>
            <person name="Citroen M."/>
            <person name="Collymore A."/>
            <person name="Cooke P."/>
            <person name="Costello M."/>
            <person name="D'Aco K."/>
            <person name="Daza R."/>
            <person name="De Haan G."/>
            <person name="DeGray S."/>
            <person name="DeMaso C."/>
            <person name="Dhargay N."/>
            <person name="Dooley K."/>
            <person name="Dooley E."/>
            <person name="Doricent M."/>
            <person name="Dorje P."/>
            <person name="Dorjee K."/>
            <person name="Dupes A."/>
            <person name="Elong R."/>
            <person name="Falk J."/>
            <person name="Farina A."/>
            <person name="Faro S."/>
            <person name="Ferguson D."/>
            <person name="Fisher S."/>
            <person name="Foley C.D."/>
            <person name="Franke A."/>
            <person name="Friedrich D."/>
            <person name="Gadbois L."/>
            <person name="Gearin G."/>
            <person name="Gearin C.R."/>
            <person name="Giannoukos G."/>
            <person name="Goode T."/>
            <person name="Graham J."/>
            <person name="Grandbois E."/>
            <person name="Grewal S."/>
            <person name="Gyaltsen K."/>
            <person name="Hafez N."/>
            <person name="Hagos B."/>
            <person name="Hall J."/>
            <person name="Henson C."/>
            <person name="Hollinger A."/>
            <person name="Honan T."/>
            <person name="Huard M.D."/>
            <person name="Hughes L."/>
            <person name="Hurhula B."/>
            <person name="Husby M.E."/>
            <person name="Kamat A."/>
            <person name="Kanga B."/>
            <person name="Kashin S."/>
            <person name="Khazanovich D."/>
            <person name="Kisner P."/>
            <person name="Lance K."/>
            <person name="Lara M."/>
            <person name="Lee W."/>
            <person name="Lennon N."/>
            <person name="Letendre F."/>
            <person name="LeVine R."/>
            <person name="Lipovsky A."/>
            <person name="Liu X."/>
            <person name="Liu J."/>
            <person name="Liu S."/>
            <person name="Lokyitsang T."/>
            <person name="Lokyitsang Y."/>
            <person name="Lubonja R."/>
            <person name="Lui A."/>
            <person name="MacDonald P."/>
            <person name="Magnisalis V."/>
            <person name="Maru K."/>
            <person name="Matthews C."/>
            <person name="McCusker W."/>
            <person name="McDonough S."/>
            <person name="Mehta T."/>
            <person name="Meldrim J."/>
            <person name="Meneus L."/>
            <person name="Mihai O."/>
            <person name="Mihalev A."/>
            <person name="Mihova T."/>
            <person name="Mittelman R."/>
            <person name="Mlenga V."/>
            <person name="Montmayeur A."/>
            <person name="Mulrain L."/>
            <person name="Navidi A."/>
            <person name="Naylor J."/>
            <person name="Negash T."/>
            <person name="Nguyen T."/>
            <person name="Nguyen N."/>
            <person name="Nicol R."/>
            <person name="Norbu C."/>
            <person name="Norbu N."/>
            <person name="Novod N."/>
            <person name="O'Neill B."/>
            <person name="Osman S."/>
            <person name="Markiewicz E."/>
            <person name="Oyono O.L."/>
            <person name="Patti C."/>
            <person name="Phunkhang P."/>
            <person name="Pierre F."/>
            <person name="Priest M."/>
            <person name="Raghuraman S."/>
            <person name="Rege F."/>
            <person name="Reyes R."/>
            <person name="Rise C."/>
            <person name="Rogov P."/>
            <person name="Ross K."/>
            <person name="Ryan E."/>
            <person name="Settipalli S."/>
            <person name="Shea T."/>
            <person name="Sherpa N."/>
            <person name="Shi L."/>
            <person name="Shih D."/>
            <person name="Sparrow T."/>
            <person name="Spaulding J."/>
            <person name="Stalker J."/>
            <person name="Stange-Thomann N."/>
            <person name="Stavropoulos S."/>
            <person name="Stone C."/>
            <person name="Strader C."/>
            <person name="Tesfaye S."/>
            <person name="Thomson T."/>
            <person name="Thoulutsang Y."/>
            <person name="Thoulutsang D."/>
            <person name="Topham K."/>
            <person name="Topping I."/>
            <person name="Tsamla T."/>
            <person name="Vassiliev H."/>
            <person name="Vo A."/>
            <person name="Wangchuk T."/>
            <person name="Wangdi T."/>
            <person name="Weiand M."/>
            <person name="Wilkinson J."/>
            <person name="Wilson A."/>
            <person name="Yadav S."/>
            <person name="Young G."/>
            <person name="Yu Q."/>
            <person name="Zembek L."/>
            <person name="Zhong D."/>
            <person name="Zimmer A."/>
            <person name="Zwirko Z."/>
            <person name="Jaffe D.B."/>
            <person name="Alvarez P."/>
            <person name="Brockman W."/>
            <person name="Butler J."/>
            <person name="Chin C."/>
            <person name="Gnerre S."/>
            <person name="Grabherr M."/>
            <person name="Kleber M."/>
            <person name="Mauceli E."/>
            <person name="MacCallum I."/>
        </authorList>
    </citation>
    <scope>NUCLEOTIDE SEQUENCE [LARGE SCALE GENOMIC DNA]</scope>
    <source>
        <strain evidence="20">Rob3c / Tucson 14021-0248.25</strain>
    </source>
</reference>
<evidence type="ECO:0000256" key="5">
    <source>
        <dbReference type="ARBA" id="ARBA00005536"/>
    </source>
</evidence>
<dbReference type="GO" id="GO:0030496">
    <property type="term" value="C:midbody"/>
    <property type="evidence" value="ECO:0007669"/>
    <property type="project" value="UniProtKB-SubCell"/>
</dbReference>
<feature type="coiled-coil region" evidence="17">
    <location>
        <begin position="8"/>
        <end position="42"/>
    </location>
</feature>